<sequence>MFKHKGVHMCTWHQDALGRSSMIDFVVVSSDLRPHVLDTRVKRGAELSTDHHLVKEFQLPPPGELRSCPGGVGDIESKWTLFPSSIVDAVAVRWSVPVVAAAPNPLVDTGVAEAKTRSWEEFGEAMESDFRTASRRFWTTIRRLRRGKQCTINTVFIGDGVLLTSTGDVLGGRVRREFLKALDVLVDTSLQHRVDIAGSASGLADRGGGCPLQKGDRRMRSNYRGITLLSLPRKVFSGVLERRVRKIVEPRIQEEQCGFRPGHGTVDQLYTLGGSCGGSPGVWGSGPIDMGYLVPVLSVPELGPHCRHPVGFIGERDLQLSLERFAAECEGAGMRIISQRRVECSLRVGDEILPQVEEFKYLGVLFTSEGRMEREIDWQIGAASAVMQTLHRSVAVKKELSRKAKLSIYQSIYVPTLIYGDELWVVIERMRSRIQAAEMSFLRRVAGVSLRDRVRSSAIREELRVELLLLRMERNQLRWLRHLVRMPPGSLLGEMYWARPSGRQPRGRPRTRWRDYVSQLAWERLGVPLG</sequence>
<protein>
    <submittedName>
        <fullName evidence="1">Uncharacterized transposon-derived protein</fullName>
    </submittedName>
</protein>
<dbReference type="PANTHER" id="PTHR47027:SF30">
    <property type="entry name" value="THAP-TYPE DOMAIN-CONTAINING PROTEIN"/>
    <property type="match status" value="1"/>
</dbReference>
<dbReference type="Proteomes" id="UP000298787">
    <property type="component" value="Unassembled WGS sequence"/>
</dbReference>
<gene>
    <name evidence="1" type="ORF">D9C73_028586</name>
</gene>
<dbReference type="EMBL" id="ML240784">
    <property type="protein sequence ID" value="TKS65499.1"/>
    <property type="molecule type" value="Genomic_DNA"/>
</dbReference>
<evidence type="ECO:0000313" key="2">
    <source>
        <dbReference type="Proteomes" id="UP000298787"/>
    </source>
</evidence>
<dbReference type="PANTHER" id="PTHR47027">
    <property type="entry name" value="REVERSE TRANSCRIPTASE DOMAIN-CONTAINING PROTEIN"/>
    <property type="match status" value="1"/>
</dbReference>
<reference evidence="1 2" key="1">
    <citation type="submission" date="2019-01" db="EMBL/GenBank/DDBJ databases">
        <title>Genome Assembly of Collichthys lucidus.</title>
        <authorList>
            <person name="Cai M."/>
            <person name="Xiao S."/>
        </authorList>
    </citation>
    <scope>NUCLEOTIDE SEQUENCE [LARGE SCALE GENOMIC DNA]</scope>
    <source>
        <strain evidence="1">JT15FE1705JMU</strain>
        <tissue evidence="1">Muscle</tissue>
    </source>
</reference>
<accession>A0A4U5TVW2</accession>
<dbReference type="STRING" id="240159.A0A4U5TVW2"/>
<proteinExistence type="predicted"/>
<keyword evidence="2" id="KW-1185">Reference proteome</keyword>
<evidence type="ECO:0000313" key="1">
    <source>
        <dbReference type="EMBL" id="TKS65499.1"/>
    </source>
</evidence>
<name>A0A4U5TVW2_COLLU</name>
<dbReference type="AlphaFoldDB" id="A0A4U5TVW2"/>
<organism evidence="1 2">
    <name type="scientific">Collichthys lucidus</name>
    <name type="common">Big head croaker</name>
    <name type="synonym">Sciaena lucida</name>
    <dbReference type="NCBI Taxonomy" id="240159"/>
    <lineage>
        <taxon>Eukaryota</taxon>
        <taxon>Metazoa</taxon>
        <taxon>Chordata</taxon>
        <taxon>Craniata</taxon>
        <taxon>Vertebrata</taxon>
        <taxon>Euteleostomi</taxon>
        <taxon>Actinopterygii</taxon>
        <taxon>Neopterygii</taxon>
        <taxon>Teleostei</taxon>
        <taxon>Neoteleostei</taxon>
        <taxon>Acanthomorphata</taxon>
        <taxon>Eupercaria</taxon>
        <taxon>Sciaenidae</taxon>
        <taxon>Collichthys</taxon>
    </lineage>
</organism>